<accession>A0A6I2FE12</accession>
<dbReference type="EMBL" id="WJIF01000008">
    <property type="protein sequence ID" value="MRG60920.1"/>
    <property type="molecule type" value="Genomic_DNA"/>
</dbReference>
<sequence>MGRARARARGRRDRGAARHPAAARRTPHRPRDPRRARGDRAHELARRILDGDVARRRLRDRRRRRRGERRRAHRHRHTRRPRRGGTHPASAPADLGLSRHRKGLPQGRRAWLPDRVRIPRIHSDAVNGATYDPDRRVLTIEFESGSVYEYLDVEPELYADLEAAQPHPWRVVGARVKEHDYRRLR</sequence>
<feature type="region of interest" description="Disordered" evidence="1">
    <location>
        <begin position="1"/>
        <end position="106"/>
    </location>
</feature>
<keyword evidence="4" id="KW-1185">Reference proteome</keyword>
<reference evidence="3 4" key="1">
    <citation type="submission" date="2019-10" db="EMBL/GenBank/DDBJ databases">
        <authorList>
            <person name="Nie G."/>
            <person name="Ming H."/>
            <person name="Yi B."/>
        </authorList>
    </citation>
    <scope>NUCLEOTIDE SEQUENCE [LARGE SCALE GENOMIC DNA]</scope>
    <source>
        <strain evidence="3 4">CFH 90414</strain>
    </source>
</reference>
<dbReference type="InterPro" id="IPR025309">
    <property type="entry name" value="KTSC_dom"/>
</dbReference>
<dbReference type="Pfam" id="PF13619">
    <property type="entry name" value="KTSC"/>
    <property type="match status" value="1"/>
</dbReference>
<protein>
    <submittedName>
        <fullName evidence="3">KTSC domain-containing protein</fullName>
    </submittedName>
</protein>
<feature type="compositionally biased region" description="Basic residues" evidence="1">
    <location>
        <begin position="56"/>
        <end position="85"/>
    </location>
</feature>
<proteinExistence type="predicted"/>
<evidence type="ECO:0000313" key="3">
    <source>
        <dbReference type="EMBL" id="MRG60920.1"/>
    </source>
</evidence>
<evidence type="ECO:0000256" key="1">
    <source>
        <dbReference type="SAM" id="MobiDB-lite"/>
    </source>
</evidence>
<organism evidence="3 4">
    <name type="scientific">Agromyces agglutinans</name>
    <dbReference type="NCBI Taxonomy" id="2662258"/>
    <lineage>
        <taxon>Bacteria</taxon>
        <taxon>Bacillati</taxon>
        <taxon>Actinomycetota</taxon>
        <taxon>Actinomycetes</taxon>
        <taxon>Micrococcales</taxon>
        <taxon>Microbacteriaceae</taxon>
        <taxon>Agromyces</taxon>
    </lineage>
</organism>
<feature type="compositionally biased region" description="Basic residues" evidence="1">
    <location>
        <begin position="1"/>
        <end position="12"/>
    </location>
</feature>
<evidence type="ECO:0000259" key="2">
    <source>
        <dbReference type="Pfam" id="PF13619"/>
    </source>
</evidence>
<name>A0A6I2FE12_9MICO</name>
<evidence type="ECO:0000313" key="4">
    <source>
        <dbReference type="Proteomes" id="UP000431080"/>
    </source>
</evidence>
<dbReference type="Proteomes" id="UP000431080">
    <property type="component" value="Unassembled WGS sequence"/>
</dbReference>
<dbReference type="AlphaFoldDB" id="A0A6I2FE12"/>
<feature type="compositionally biased region" description="Basic and acidic residues" evidence="1">
    <location>
        <begin position="29"/>
        <end position="55"/>
    </location>
</feature>
<gene>
    <name evidence="3" type="ORF">GE115_13750</name>
</gene>
<comment type="caution">
    <text evidence="3">The sequence shown here is derived from an EMBL/GenBank/DDBJ whole genome shotgun (WGS) entry which is preliminary data.</text>
</comment>
<feature type="domain" description="KTSC" evidence="2">
    <location>
        <begin position="123"/>
        <end position="165"/>
    </location>
</feature>